<dbReference type="EMBL" id="JBJQND010000009">
    <property type="protein sequence ID" value="KAL3867174.1"/>
    <property type="molecule type" value="Genomic_DNA"/>
</dbReference>
<feature type="signal peptide" evidence="1">
    <location>
        <begin position="1"/>
        <end position="17"/>
    </location>
</feature>
<accession>A0ABD3W008</accession>
<organism evidence="2 3">
    <name type="scientific">Sinanodonta woodiana</name>
    <name type="common">Chinese pond mussel</name>
    <name type="synonym">Anodonta woodiana</name>
    <dbReference type="NCBI Taxonomy" id="1069815"/>
    <lineage>
        <taxon>Eukaryota</taxon>
        <taxon>Metazoa</taxon>
        <taxon>Spiralia</taxon>
        <taxon>Lophotrochozoa</taxon>
        <taxon>Mollusca</taxon>
        <taxon>Bivalvia</taxon>
        <taxon>Autobranchia</taxon>
        <taxon>Heteroconchia</taxon>
        <taxon>Palaeoheterodonta</taxon>
        <taxon>Unionida</taxon>
        <taxon>Unionoidea</taxon>
        <taxon>Unionidae</taxon>
        <taxon>Unioninae</taxon>
        <taxon>Sinanodonta</taxon>
    </lineage>
</organism>
<evidence type="ECO:0000256" key="1">
    <source>
        <dbReference type="SAM" id="SignalP"/>
    </source>
</evidence>
<comment type="caution">
    <text evidence="2">The sequence shown here is derived from an EMBL/GenBank/DDBJ whole genome shotgun (WGS) entry which is preliminary data.</text>
</comment>
<dbReference type="Proteomes" id="UP001634394">
    <property type="component" value="Unassembled WGS sequence"/>
</dbReference>
<keyword evidence="3" id="KW-1185">Reference proteome</keyword>
<sequence>MIVIPLRLLLLNGSISTVFIPKQEKDKCCQRFIMKKDCCIIMQFLDVCQIPGRSWFWLLTTIKYMMAVFKAVNSHSKYALQILYFLAHQQESYSQHTANKSLKIKKQVKNIGSNKIIGTFSKQARALASMSNVAKQYDQLLETRNLKKDDDYQRPEHPFKTVFHKFEKTFAATDGYLSQQDNKAWIQHHTFILDHETGK</sequence>
<feature type="chain" id="PRO_5044787959" evidence="1">
    <location>
        <begin position="18"/>
        <end position="199"/>
    </location>
</feature>
<evidence type="ECO:0000313" key="3">
    <source>
        <dbReference type="Proteomes" id="UP001634394"/>
    </source>
</evidence>
<keyword evidence="1" id="KW-0732">Signal</keyword>
<dbReference type="AlphaFoldDB" id="A0ABD3W008"/>
<gene>
    <name evidence="2" type="ORF">ACJMK2_044396</name>
</gene>
<name>A0ABD3W008_SINWO</name>
<evidence type="ECO:0000313" key="2">
    <source>
        <dbReference type="EMBL" id="KAL3867174.1"/>
    </source>
</evidence>
<proteinExistence type="predicted"/>
<protein>
    <submittedName>
        <fullName evidence="2">Uncharacterized protein</fullName>
    </submittedName>
</protein>
<reference evidence="2 3" key="1">
    <citation type="submission" date="2024-11" db="EMBL/GenBank/DDBJ databases">
        <title>Chromosome-level genome assembly of the freshwater bivalve Anodonta woodiana.</title>
        <authorList>
            <person name="Chen X."/>
        </authorList>
    </citation>
    <scope>NUCLEOTIDE SEQUENCE [LARGE SCALE GENOMIC DNA]</scope>
    <source>
        <strain evidence="2">MN2024</strain>
        <tissue evidence="2">Gills</tissue>
    </source>
</reference>